<evidence type="ECO:0000313" key="3">
    <source>
        <dbReference type="EMBL" id="TFD06839.1"/>
    </source>
</evidence>
<protein>
    <recommendedName>
        <fullName evidence="2">Putative Flp pilus-assembly TadG-like N-terminal domain-containing protein</fullName>
    </recommendedName>
</protein>
<evidence type="ECO:0000259" key="2">
    <source>
        <dbReference type="Pfam" id="PF13400"/>
    </source>
</evidence>
<feature type="domain" description="Putative Flp pilus-assembly TadG-like N-terminal" evidence="2">
    <location>
        <begin position="40"/>
        <end position="85"/>
    </location>
</feature>
<comment type="caution">
    <text evidence="3">The sequence shown here is derived from an EMBL/GenBank/DDBJ whole genome shotgun (WGS) entry which is preliminary data.</text>
</comment>
<keyword evidence="4" id="KW-1185">Reference proteome</keyword>
<reference evidence="3 4" key="1">
    <citation type="submission" date="2019-03" db="EMBL/GenBank/DDBJ databases">
        <title>Genomics of glacier-inhabiting Cryobacterium strains.</title>
        <authorList>
            <person name="Liu Q."/>
            <person name="Xin Y.-H."/>
        </authorList>
    </citation>
    <scope>NUCLEOTIDE SEQUENCE [LARGE SCALE GENOMIC DNA]</scope>
    <source>
        <strain evidence="3 4">TMT2-16</strain>
    </source>
</reference>
<keyword evidence="1" id="KW-1133">Transmembrane helix</keyword>
<organism evidence="3 4">
    <name type="scientific">Cryobacterium sandaracinum</name>
    <dbReference type="NCBI Taxonomy" id="1259247"/>
    <lineage>
        <taxon>Bacteria</taxon>
        <taxon>Bacillati</taxon>
        <taxon>Actinomycetota</taxon>
        <taxon>Actinomycetes</taxon>
        <taxon>Micrococcales</taxon>
        <taxon>Microbacteriaceae</taxon>
        <taxon>Cryobacterium</taxon>
    </lineage>
</organism>
<proteinExistence type="predicted"/>
<name>A0ABY2JIR1_9MICO</name>
<dbReference type="Pfam" id="PF13400">
    <property type="entry name" value="Tad"/>
    <property type="match status" value="1"/>
</dbReference>
<dbReference type="InterPro" id="IPR028087">
    <property type="entry name" value="Tad_N"/>
</dbReference>
<dbReference type="Proteomes" id="UP000297851">
    <property type="component" value="Unassembled WGS sequence"/>
</dbReference>
<gene>
    <name evidence="3" type="ORF">E3T25_01590</name>
</gene>
<keyword evidence="1" id="KW-0812">Transmembrane</keyword>
<evidence type="ECO:0000313" key="4">
    <source>
        <dbReference type="Proteomes" id="UP000297851"/>
    </source>
</evidence>
<dbReference type="EMBL" id="SOGO01000007">
    <property type="protein sequence ID" value="TFD06839.1"/>
    <property type="molecule type" value="Genomic_DNA"/>
</dbReference>
<dbReference type="RefSeq" id="WP_134371727.1">
    <property type="nucleotide sequence ID" value="NZ_SOGO01000007.1"/>
</dbReference>
<accession>A0ABY2JIR1</accession>
<feature type="transmembrane region" description="Helical" evidence="1">
    <location>
        <begin position="48"/>
        <end position="68"/>
    </location>
</feature>
<sequence>MSGGGGSAVACAAALAGTPSGSRAARWRRRLPIRSGGEKGSTLILTIFYGFLALLLILVVVAATSLYLERKRLLTLADGAALAGAEAFDLGAMAVTVDGSGAELRPSLSSAGVRTAVEEFLAATPDGRMEGLRVSGAASVDGQSATVSLSAYWRPPVLAVLLPAGVPLEVTAVARSVFR</sequence>
<keyword evidence="1" id="KW-0472">Membrane</keyword>
<evidence type="ECO:0000256" key="1">
    <source>
        <dbReference type="SAM" id="Phobius"/>
    </source>
</evidence>